<proteinExistence type="predicted"/>
<keyword evidence="1" id="KW-0812">Transmembrane</keyword>
<reference evidence="3" key="1">
    <citation type="submission" date="2025-08" db="UniProtKB">
        <authorList>
            <consortium name="RefSeq"/>
        </authorList>
    </citation>
    <scope>IDENTIFICATION</scope>
    <source>
        <tissue evidence="3">Entire body</tissue>
    </source>
</reference>
<dbReference type="InterPro" id="IPR012464">
    <property type="entry name" value="DUF1676"/>
</dbReference>
<feature type="transmembrane region" description="Helical" evidence="1">
    <location>
        <begin position="6"/>
        <end position="29"/>
    </location>
</feature>
<dbReference type="Proteomes" id="UP000192223">
    <property type="component" value="Unplaced"/>
</dbReference>
<accession>A0A1W4WNH9</accession>
<dbReference type="KEGG" id="apln:108734500"/>
<feature type="transmembrane region" description="Helical" evidence="1">
    <location>
        <begin position="106"/>
        <end position="126"/>
    </location>
</feature>
<dbReference type="InParanoid" id="A0A1W4WNH9"/>
<dbReference type="OrthoDB" id="7476388at2759"/>
<protein>
    <submittedName>
        <fullName evidence="3">Uncharacterized protein LOC108734500</fullName>
    </submittedName>
</protein>
<keyword evidence="2" id="KW-1185">Reference proteome</keyword>
<sequence length="136" mass="15178">MVIQYFLLYLMVVYIFLDGAYCDSVGAVMENKEVRDKTNSLSDIITTGKLSLTEDFKSSENTDGYSRSRRKKLKKRFEKYILPLIMAYKLKFVALIPLFVGGLILLVGSTGLAGFFFALFAAALGLKASGKDDIYS</sequence>
<dbReference type="Pfam" id="PF07898">
    <property type="entry name" value="DUF1676"/>
    <property type="match status" value="1"/>
</dbReference>
<name>A0A1W4WNH9_AGRPL</name>
<dbReference type="AlphaFoldDB" id="A0A1W4WNH9"/>
<evidence type="ECO:0000313" key="3">
    <source>
        <dbReference type="RefSeq" id="XP_018321590.1"/>
    </source>
</evidence>
<dbReference type="STRING" id="224129.A0A1W4WNH9"/>
<keyword evidence="1" id="KW-1133">Transmembrane helix</keyword>
<organism evidence="2 3">
    <name type="scientific">Agrilus planipennis</name>
    <name type="common">Emerald ash borer</name>
    <name type="synonym">Agrilus marcopoli</name>
    <dbReference type="NCBI Taxonomy" id="224129"/>
    <lineage>
        <taxon>Eukaryota</taxon>
        <taxon>Metazoa</taxon>
        <taxon>Ecdysozoa</taxon>
        <taxon>Arthropoda</taxon>
        <taxon>Hexapoda</taxon>
        <taxon>Insecta</taxon>
        <taxon>Pterygota</taxon>
        <taxon>Neoptera</taxon>
        <taxon>Endopterygota</taxon>
        <taxon>Coleoptera</taxon>
        <taxon>Polyphaga</taxon>
        <taxon>Elateriformia</taxon>
        <taxon>Buprestoidea</taxon>
        <taxon>Buprestidae</taxon>
        <taxon>Agrilinae</taxon>
        <taxon>Agrilus</taxon>
    </lineage>
</organism>
<dbReference type="RefSeq" id="XP_018321590.1">
    <property type="nucleotide sequence ID" value="XM_018466088.1"/>
</dbReference>
<gene>
    <name evidence="3" type="primary">LOC108734500</name>
</gene>
<dbReference type="GeneID" id="108734500"/>
<evidence type="ECO:0000256" key="1">
    <source>
        <dbReference type="SAM" id="Phobius"/>
    </source>
</evidence>
<feature type="transmembrane region" description="Helical" evidence="1">
    <location>
        <begin position="80"/>
        <end position="100"/>
    </location>
</feature>
<keyword evidence="1" id="KW-0472">Membrane</keyword>
<evidence type="ECO:0000313" key="2">
    <source>
        <dbReference type="Proteomes" id="UP000192223"/>
    </source>
</evidence>